<dbReference type="GO" id="GO:0006952">
    <property type="term" value="P:defense response"/>
    <property type="evidence" value="ECO:0007669"/>
    <property type="project" value="UniProtKB-KW"/>
</dbReference>
<protein>
    <recommendedName>
        <fullName evidence="9">Diacylglycerol kinase</fullName>
        <shortName evidence="9">DAG kinase</shortName>
        <ecNumber evidence="9">2.7.1.107</ecNumber>
    </recommendedName>
</protein>
<dbReference type="EMBL" id="LFYR01001508">
    <property type="protein sequence ID" value="KMZ61312.1"/>
    <property type="molecule type" value="Genomic_DNA"/>
</dbReference>
<name>A0A0K9NZ92_ZOSMR</name>
<evidence type="ECO:0000256" key="7">
    <source>
        <dbReference type="ARBA" id="ARBA00022840"/>
    </source>
</evidence>
<evidence type="ECO:0000313" key="13">
    <source>
        <dbReference type="Proteomes" id="UP000036987"/>
    </source>
</evidence>
<dbReference type="InterPro" id="IPR017438">
    <property type="entry name" value="ATP-NAD_kinase_N"/>
</dbReference>
<feature type="compositionally biased region" description="Polar residues" evidence="10">
    <location>
        <begin position="426"/>
        <end position="450"/>
    </location>
</feature>
<keyword evidence="7 9" id="KW-0067">ATP-binding</keyword>
<dbReference type="GO" id="GO:0005524">
    <property type="term" value="F:ATP binding"/>
    <property type="evidence" value="ECO:0007669"/>
    <property type="project" value="UniProtKB-KW"/>
</dbReference>
<dbReference type="PANTHER" id="PTHR11255:SF98">
    <property type="entry name" value="DIACYLGLYCEROL KINASE 5"/>
    <property type="match status" value="1"/>
</dbReference>
<dbReference type="InterPro" id="IPR000756">
    <property type="entry name" value="Diacylglycerol_kin_accessory"/>
</dbReference>
<dbReference type="Gene3D" id="3.40.50.10330">
    <property type="entry name" value="Probable inorganic polyphosphate/atp-NAD kinase, domain 1"/>
    <property type="match status" value="1"/>
</dbReference>
<dbReference type="GO" id="GO:0007200">
    <property type="term" value="P:phospholipase C-activating G protein-coupled receptor signaling pathway"/>
    <property type="evidence" value="ECO:0007669"/>
    <property type="project" value="InterPro"/>
</dbReference>
<evidence type="ECO:0000256" key="9">
    <source>
        <dbReference type="RuleBase" id="RU361128"/>
    </source>
</evidence>
<comment type="subunit">
    <text evidence="2">Monomer.</text>
</comment>
<comment type="similarity">
    <text evidence="1 9">Belongs to the eukaryotic diacylglycerol kinase family.</text>
</comment>
<dbReference type="FunFam" id="2.60.200.40:FF:000007">
    <property type="entry name" value="diacylglycerol kinase"/>
    <property type="match status" value="1"/>
</dbReference>
<dbReference type="Gene3D" id="2.60.200.40">
    <property type="match status" value="1"/>
</dbReference>
<proteinExistence type="inferred from homology"/>
<accession>A0A0K9NZ92</accession>
<dbReference type="GO" id="GO:0035556">
    <property type="term" value="P:intracellular signal transduction"/>
    <property type="evidence" value="ECO:0000318"/>
    <property type="project" value="GO_Central"/>
</dbReference>
<dbReference type="Pfam" id="PF00609">
    <property type="entry name" value="DAGK_acc"/>
    <property type="match status" value="1"/>
</dbReference>
<dbReference type="EC" id="2.7.1.107" evidence="9"/>
<dbReference type="STRING" id="29655.A0A0K9NZ92"/>
<keyword evidence="8" id="KW-0346">Stress response</keyword>
<dbReference type="GO" id="GO:0016020">
    <property type="term" value="C:membrane"/>
    <property type="evidence" value="ECO:0000318"/>
    <property type="project" value="GO_Central"/>
</dbReference>
<evidence type="ECO:0000256" key="2">
    <source>
        <dbReference type="ARBA" id="ARBA00011245"/>
    </source>
</evidence>
<evidence type="ECO:0000256" key="3">
    <source>
        <dbReference type="ARBA" id="ARBA00022679"/>
    </source>
</evidence>
<comment type="caution">
    <text evidence="12">The sequence shown here is derived from an EMBL/GenBank/DDBJ whole genome shotgun (WGS) entry which is preliminary data.</text>
</comment>
<dbReference type="SMART" id="SM00045">
    <property type="entry name" value="DAGKa"/>
    <property type="match status" value="1"/>
</dbReference>
<keyword evidence="5 9" id="KW-0418">Kinase</keyword>
<dbReference type="OMA" id="CRSNHDD"/>
<sequence>MEDFCIPDYIFNPNSVGDSGGDDRQPQDPSCPVVVFINSKSGGQLGGDLLQTYRNLLNRCQVFDLGEEPPDKVLHRLYLNLERFKYNGDPVAIKIYNSLRLIVAGGDGTAGWLLGVVSDLKLTRPPPIATVPLGTGNNLPFSFGWGKKNPGTDNDSVRSFLHQVMNATEMKIDSWHIVMRIKAPKEGGVCEPIAPLELPHSLHAFHRVSNTDSLNKVGYHTYRGGFWNYFSMGMDAQVSYAFHSERKLYPEKFKKQIANQNAYLKLGCTQGWFCASLMHDSSKNIAKLAKVKIMKKPGQQWEDLSIPVSIRSIVCLNLPSFSGGLNPWGTLSPRASQDRKIMPAYVDDGLVEIVGFRNAWHGLTLLSSRGHGTRLAQAHRIRFEFHKGVAEETYMRIDGEPWKQPLPRNRETVVVEIAHLGQVSMLSAPNHPSKSVNEEPSTPSTLSQMQPDYDSDEYEEKRKFGAASTFKFPEDIDITQLS</sequence>
<dbReference type="PROSITE" id="PS50146">
    <property type="entry name" value="DAGK"/>
    <property type="match status" value="1"/>
</dbReference>
<dbReference type="Proteomes" id="UP000036987">
    <property type="component" value="Unassembled WGS sequence"/>
</dbReference>
<dbReference type="PANTHER" id="PTHR11255">
    <property type="entry name" value="DIACYLGLYCEROL KINASE"/>
    <property type="match status" value="1"/>
</dbReference>
<dbReference type="SMART" id="SM00046">
    <property type="entry name" value="DAGKc"/>
    <property type="match status" value="1"/>
</dbReference>
<dbReference type="SUPFAM" id="SSF111331">
    <property type="entry name" value="NAD kinase/diacylglycerol kinase-like"/>
    <property type="match status" value="1"/>
</dbReference>
<evidence type="ECO:0000313" key="12">
    <source>
        <dbReference type="EMBL" id="KMZ61312.1"/>
    </source>
</evidence>
<evidence type="ECO:0000256" key="10">
    <source>
        <dbReference type="SAM" id="MobiDB-lite"/>
    </source>
</evidence>
<gene>
    <name evidence="12" type="ORF">ZOSMA_53G01030</name>
</gene>
<evidence type="ECO:0000259" key="11">
    <source>
        <dbReference type="PROSITE" id="PS50146"/>
    </source>
</evidence>
<feature type="domain" description="DAGKc" evidence="11">
    <location>
        <begin position="28"/>
        <end position="181"/>
    </location>
</feature>
<dbReference type="InterPro" id="IPR001206">
    <property type="entry name" value="Diacylglycerol_kinase_cat_dom"/>
</dbReference>
<dbReference type="FunFam" id="3.40.50.10330:FF:000016">
    <property type="entry name" value="Diacylglycerol kinase"/>
    <property type="match status" value="1"/>
</dbReference>
<dbReference type="GO" id="GO:0004143">
    <property type="term" value="F:ATP-dependent diacylglycerol kinase activity"/>
    <property type="evidence" value="ECO:0000318"/>
    <property type="project" value="GO_Central"/>
</dbReference>
<dbReference type="InterPro" id="IPR037607">
    <property type="entry name" value="DGK"/>
</dbReference>
<dbReference type="Pfam" id="PF00781">
    <property type="entry name" value="DAGK_cat"/>
    <property type="match status" value="1"/>
</dbReference>
<keyword evidence="6" id="KW-0611">Plant defense</keyword>
<reference evidence="13" key="1">
    <citation type="journal article" date="2016" name="Nature">
        <title>The genome of the seagrass Zostera marina reveals angiosperm adaptation to the sea.</title>
        <authorList>
            <person name="Olsen J.L."/>
            <person name="Rouze P."/>
            <person name="Verhelst B."/>
            <person name="Lin Y.-C."/>
            <person name="Bayer T."/>
            <person name="Collen J."/>
            <person name="Dattolo E."/>
            <person name="De Paoli E."/>
            <person name="Dittami S."/>
            <person name="Maumus F."/>
            <person name="Michel G."/>
            <person name="Kersting A."/>
            <person name="Lauritano C."/>
            <person name="Lohaus R."/>
            <person name="Toepel M."/>
            <person name="Tonon T."/>
            <person name="Vanneste K."/>
            <person name="Amirebrahimi M."/>
            <person name="Brakel J."/>
            <person name="Bostroem C."/>
            <person name="Chovatia M."/>
            <person name="Grimwood J."/>
            <person name="Jenkins J.W."/>
            <person name="Jueterbock A."/>
            <person name="Mraz A."/>
            <person name="Stam W.T."/>
            <person name="Tice H."/>
            <person name="Bornberg-Bauer E."/>
            <person name="Green P.J."/>
            <person name="Pearson G.A."/>
            <person name="Procaccini G."/>
            <person name="Duarte C.M."/>
            <person name="Schmutz J."/>
            <person name="Reusch T.B.H."/>
            <person name="Van de Peer Y."/>
        </authorList>
    </citation>
    <scope>NUCLEOTIDE SEQUENCE [LARGE SCALE GENOMIC DNA]</scope>
    <source>
        <strain evidence="13">cv. Finnish</strain>
    </source>
</reference>
<keyword evidence="4 9" id="KW-0547">Nucleotide-binding</keyword>
<evidence type="ECO:0000256" key="4">
    <source>
        <dbReference type="ARBA" id="ARBA00022741"/>
    </source>
</evidence>
<comment type="catalytic activity">
    <reaction evidence="9">
        <text>a 1,2-diacyl-sn-glycerol + ATP = a 1,2-diacyl-sn-glycero-3-phosphate + ADP + H(+)</text>
        <dbReference type="Rhea" id="RHEA:10272"/>
        <dbReference type="ChEBI" id="CHEBI:15378"/>
        <dbReference type="ChEBI" id="CHEBI:17815"/>
        <dbReference type="ChEBI" id="CHEBI:30616"/>
        <dbReference type="ChEBI" id="CHEBI:58608"/>
        <dbReference type="ChEBI" id="CHEBI:456216"/>
        <dbReference type="EC" id="2.7.1.107"/>
    </reaction>
</comment>
<dbReference type="GO" id="GO:0046486">
    <property type="term" value="P:glycerolipid metabolic process"/>
    <property type="evidence" value="ECO:0000318"/>
    <property type="project" value="GO_Central"/>
</dbReference>
<evidence type="ECO:0000256" key="1">
    <source>
        <dbReference type="ARBA" id="ARBA00009280"/>
    </source>
</evidence>
<dbReference type="InterPro" id="IPR016064">
    <property type="entry name" value="NAD/diacylglycerol_kinase_sf"/>
</dbReference>
<dbReference type="AlphaFoldDB" id="A0A0K9NZ92"/>
<evidence type="ECO:0000256" key="8">
    <source>
        <dbReference type="ARBA" id="ARBA00023016"/>
    </source>
</evidence>
<feature type="region of interest" description="Disordered" evidence="10">
    <location>
        <begin position="426"/>
        <end position="460"/>
    </location>
</feature>
<keyword evidence="3 9" id="KW-0808">Transferase</keyword>
<organism evidence="12 13">
    <name type="scientific">Zostera marina</name>
    <name type="common">Eelgrass</name>
    <dbReference type="NCBI Taxonomy" id="29655"/>
    <lineage>
        <taxon>Eukaryota</taxon>
        <taxon>Viridiplantae</taxon>
        <taxon>Streptophyta</taxon>
        <taxon>Embryophyta</taxon>
        <taxon>Tracheophyta</taxon>
        <taxon>Spermatophyta</taxon>
        <taxon>Magnoliopsida</taxon>
        <taxon>Liliopsida</taxon>
        <taxon>Zosteraceae</taxon>
        <taxon>Zostera</taxon>
    </lineage>
</organism>
<evidence type="ECO:0000256" key="6">
    <source>
        <dbReference type="ARBA" id="ARBA00022821"/>
    </source>
</evidence>
<dbReference type="OrthoDB" id="242257at2759"/>
<keyword evidence="13" id="KW-1185">Reference proteome</keyword>
<evidence type="ECO:0000256" key="5">
    <source>
        <dbReference type="ARBA" id="ARBA00022777"/>
    </source>
</evidence>